<feature type="transmembrane region" description="Helical" evidence="1">
    <location>
        <begin position="152"/>
        <end position="170"/>
    </location>
</feature>
<dbReference type="AlphaFoldDB" id="F7PMK4"/>
<reference evidence="2 3" key="1">
    <citation type="journal article" date="2011" name="J. Bacteriol.">
        <title>Genome sequence of Halorhabdus tiamatea, the first archaeon isolated from a deep-sea anoxic brine lake.</title>
        <authorList>
            <person name="Antunes A."/>
            <person name="Alam I."/>
            <person name="Bajic V.B."/>
            <person name="Stingl U."/>
        </authorList>
    </citation>
    <scope>NUCLEOTIDE SEQUENCE [LARGE SCALE GENOMIC DNA]</scope>
    <source>
        <strain evidence="2 3">SARL4B</strain>
    </source>
</reference>
<reference evidence="2 3" key="2">
    <citation type="journal article" date="2013" name="PLoS ONE">
        <title>INDIGO - INtegrated Data Warehouse of MIcrobial GenOmes with Examples from the Red Sea Extremophiles.</title>
        <authorList>
            <person name="Alam I."/>
            <person name="Antunes A."/>
            <person name="Kamau A.A."/>
            <person name="Ba Alawi W."/>
            <person name="Kalkatawi M."/>
            <person name="Stingl U."/>
            <person name="Bajic V.B."/>
        </authorList>
    </citation>
    <scope>NUCLEOTIDE SEQUENCE [LARGE SCALE GENOMIC DNA]</scope>
    <source>
        <strain evidence="2 3">SARL4B</strain>
    </source>
</reference>
<dbReference type="RefSeq" id="WP_008526958.1">
    <property type="nucleotide sequence ID" value="NZ_AFNT02000003.1"/>
</dbReference>
<evidence type="ECO:0008006" key="4">
    <source>
        <dbReference type="Google" id="ProtNLM"/>
    </source>
</evidence>
<evidence type="ECO:0000313" key="2">
    <source>
        <dbReference type="EMBL" id="ERJ07404.1"/>
    </source>
</evidence>
<gene>
    <name evidence="2" type="ORF">HLRTI_000446</name>
</gene>
<comment type="caution">
    <text evidence="2">The sequence shown here is derived from an EMBL/GenBank/DDBJ whole genome shotgun (WGS) entry which is preliminary data.</text>
</comment>
<organism evidence="2 3">
    <name type="scientific">Halorhabdus tiamatea SARL4B</name>
    <dbReference type="NCBI Taxonomy" id="1033806"/>
    <lineage>
        <taxon>Archaea</taxon>
        <taxon>Methanobacteriati</taxon>
        <taxon>Methanobacteriota</taxon>
        <taxon>Stenosarchaea group</taxon>
        <taxon>Halobacteria</taxon>
        <taxon>Halobacteriales</taxon>
        <taxon>Haloarculaceae</taxon>
        <taxon>Halorhabdus</taxon>
    </lineage>
</organism>
<evidence type="ECO:0000256" key="1">
    <source>
        <dbReference type="SAM" id="Phobius"/>
    </source>
</evidence>
<dbReference type="EMBL" id="AFNT02000003">
    <property type="protein sequence ID" value="ERJ07404.1"/>
    <property type="molecule type" value="Genomic_DNA"/>
</dbReference>
<evidence type="ECO:0000313" key="3">
    <source>
        <dbReference type="Proteomes" id="UP000003861"/>
    </source>
</evidence>
<keyword evidence="1" id="KW-0812">Transmembrane</keyword>
<name>F7PMK4_9EURY</name>
<proteinExistence type="predicted"/>
<keyword evidence="1" id="KW-1133">Transmembrane helix</keyword>
<dbReference type="Proteomes" id="UP000003861">
    <property type="component" value="Unassembled WGS sequence"/>
</dbReference>
<protein>
    <recommendedName>
        <fullName evidence="4">DUF3267 domain-containing protein</fullName>
    </recommendedName>
</protein>
<feature type="transmembrane region" description="Helical" evidence="1">
    <location>
        <begin position="122"/>
        <end position="140"/>
    </location>
</feature>
<feature type="transmembrane region" description="Helical" evidence="1">
    <location>
        <begin position="62"/>
        <end position="84"/>
    </location>
</feature>
<keyword evidence="1" id="KW-0472">Membrane</keyword>
<accession>F7PMK4</accession>
<sequence length="184" mass="20191">MNILDRYLIPLVLAPGVIIHELAHYLACKGTDVPVQEVAFFRFGSPPGYVKHAIPRSYTKRIVITMAPFLLNTGIAIALFAWSVDFPPFEGAALMLLGTIILSSAVPSGLDTANLFPHSVIGWFHPLFLLSLPLIVLLFALNKLRPYGSNHLITALGAGLLFLTFHTSVIDAPTLEMLREVYQP</sequence>